<accession>A0A5J5EMN5</accession>
<feature type="compositionally biased region" description="Acidic residues" evidence="1">
    <location>
        <begin position="97"/>
        <end position="118"/>
    </location>
</feature>
<evidence type="ECO:0000313" key="3">
    <source>
        <dbReference type="Proteomes" id="UP000326924"/>
    </source>
</evidence>
<reference evidence="2 3" key="1">
    <citation type="submission" date="2019-09" db="EMBL/GenBank/DDBJ databases">
        <title>Draft genome of the ectomycorrhizal ascomycete Sphaerosporella brunnea.</title>
        <authorList>
            <consortium name="DOE Joint Genome Institute"/>
            <person name="Benucci G.M."/>
            <person name="Marozzi G."/>
            <person name="Antonielli L."/>
            <person name="Sanchez S."/>
            <person name="Marco P."/>
            <person name="Wang X."/>
            <person name="Falini L.B."/>
            <person name="Barry K."/>
            <person name="Haridas S."/>
            <person name="Lipzen A."/>
            <person name="Labutti K."/>
            <person name="Grigoriev I.V."/>
            <person name="Murat C."/>
            <person name="Martin F."/>
            <person name="Albertini E."/>
            <person name="Donnini D."/>
            <person name="Bonito G."/>
        </authorList>
    </citation>
    <scope>NUCLEOTIDE SEQUENCE [LARGE SCALE GENOMIC DNA]</scope>
    <source>
        <strain evidence="2 3">Sb_GMNB300</strain>
    </source>
</reference>
<keyword evidence="3" id="KW-1185">Reference proteome</keyword>
<name>A0A5J5EMN5_9PEZI</name>
<protein>
    <submittedName>
        <fullName evidence="2">Uncharacterized protein</fullName>
    </submittedName>
</protein>
<gene>
    <name evidence="2" type="ORF">FN846DRAFT_893234</name>
</gene>
<evidence type="ECO:0000313" key="2">
    <source>
        <dbReference type="EMBL" id="KAA8896584.1"/>
    </source>
</evidence>
<comment type="caution">
    <text evidence="2">The sequence shown here is derived from an EMBL/GenBank/DDBJ whole genome shotgun (WGS) entry which is preliminary data.</text>
</comment>
<dbReference type="Proteomes" id="UP000326924">
    <property type="component" value="Unassembled WGS sequence"/>
</dbReference>
<dbReference type="AlphaFoldDB" id="A0A5J5EMN5"/>
<evidence type="ECO:0000256" key="1">
    <source>
        <dbReference type="SAM" id="MobiDB-lite"/>
    </source>
</evidence>
<feature type="compositionally biased region" description="Acidic residues" evidence="1">
    <location>
        <begin position="62"/>
        <end position="72"/>
    </location>
</feature>
<feature type="region of interest" description="Disordered" evidence="1">
    <location>
        <begin position="20"/>
        <end position="144"/>
    </location>
</feature>
<dbReference type="EMBL" id="VXIS01000208">
    <property type="protein sequence ID" value="KAA8896584.1"/>
    <property type="molecule type" value="Genomic_DNA"/>
</dbReference>
<organism evidence="2 3">
    <name type="scientific">Sphaerosporella brunnea</name>
    <dbReference type="NCBI Taxonomy" id="1250544"/>
    <lineage>
        <taxon>Eukaryota</taxon>
        <taxon>Fungi</taxon>
        <taxon>Dikarya</taxon>
        <taxon>Ascomycota</taxon>
        <taxon>Pezizomycotina</taxon>
        <taxon>Pezizomycetes</taxon>
        <taxon>Pezizales</taxon>
        <taxon>Pyronemataceae</taxon>
        <taxon>Sphaerosporella</taxon>
    </lineage>
</organism>
<sequence length="144" mass="15782">MVPSYWLEPIAPGVIRVAQRKADGSDEPFPDSLSSAYYENAPTAHGPHAETAGPPLFHTDAQDEIDGGDEDTVYTAQVRTHSDKTQQRRIVGHLQYSEEEEEEEEDDKETEAEDEDLEASGLSSPPSSDADEPPAYAPPSKKAR</sequence>
<dbReference type="InParanoid" id="A0A5J5EMN5"/>
<proteinExistence type="predicted"/>